<proteinExistence type="predicted"/>
<dbReference type="AlphaFoldDB" id="A0A0F9NN49"/>
<evidence type="ECO:0008006" key="2">
    <source>
        <dbReference type="Google" id="ProtNLM"/>
    </source>
</evidence>
<comment type="caution">
    <text evidence="1">The sequence shown here is derived from an EMBL/GenBank/DDBJ whole genome shotgun (WGS) entry which is preliminary data.</text>
</comment>
<protein>
    <recommendedName>
        <fullName evidence="2">HNH nuclease domain-containing protein</fullName>
    </recommendedName>
</protein>
<name>A0A0F9NN49_9ZZZZ</name>
<evidence type="ECO:0000313" key="1">
    <source>
        <dbReference type="EMBL" id="KKN13487.1"/>
    </source>
</evidence>
<gene>
    <name evidence="1" type="ORF">LCGC14_1005810</name>
</gene>
<dbReference type="EMBL" id="LAZR01003917">
    <property type="protein sequence ID" value="KKN13487.1"/>
    <property type="molecule type" value="Genomic_DNA"/>
</dbReference>
<sequence>MICIVDNCERNKRSNGYCTLHYYRFRVNGDPNIVKTNRTPPKTCTVDGCKNKYVASGLCRRHYWVKYTYGNPTHKVRIRLKNQPKICINEGCNLKTVSKGYCDNHYRIETGINIKRSRQRKIKVIDHYSNNKFECDWCNVKDMRVLSIDHINGGGNKHRKESHISDLYWWLIKNNYPKGFRVLCMNCNWVARTDKKNNGEWVKNQLIHI</sequence>
<reference evidence="1" key="1">
    <citation type="journal article" date="2015" name="Nature">
        <title>Complex archaea that bridge the gap between prokaryotes and eukaryotes.</title>
        <authorList>
            <person name="Spang A."/>
            <person name="Saw J.H."/>
            <person name="Jorgensen S.L."/>
            <person name="Zaremba-Niedzwiedzka K."/>
            <person name="Martijn J."/>
            <person name="Lind A.E."/>
            <person name="van Eijk R."/>
            <person name="Schleper C."/>
            <person name="Guy L."/>
            <person name="Ettema T.J."/>
        </authorList>
    </citation>
    <scope>NUCLEOTIDE SEQUENCE</scope>
</reference>
<organism evidence="1">
    <name type="scientific">marine sediment metagenome</name>
    <dbReference type="NCBI Taxonomy" id="412755"/>
    <lineage>
        <taxon>unclassified sequences</taxon>
        <taxon>metagenomes</taxon>
        <taxon>ecological metagenomes</taxon>
    </lineage>
</organism>
<accession>A0A0F9NN49</accession>